<feature type="region of interest" description="Disordered" evidence="1">
    <location>
        <begin position="1"/>
        <end position="79"/>
    </location>
</feature>
<dbReference type="Proteomes" id="UP000469558">
    <property type="component" value="Unassembled WGS sequence"/>
</dbReference>
<sequence length="79" mass="8775">KRRRRRRSLLIPRRLMRRSARNLRLAPQPSTTSMSALSVSPARATATRKRPTRTALKNSSISHTAPTNAQPQSSGQPSS</sequence>
<gene>
    <name evidence="2" type="ORF">LSUE1_G008921</name>
</gene>
<feature type="compositionally biased region" description="Polar residues" evidence="1">
    <location>
        <begin position="56"/>
        <end position="79"/>
    </location>
</feature>
<dbReference type="EMBL" id="QGMK01001308">
    <property type="protein sequence ID" value="TVY71210.1"/>
    <property type="molecule type" value="Genomic_DNA"/>
</dbReference>
<accession>A0A8T9BY01</accession>
<feature type="compositionally biased region" description="Basic residues" evidence="1">
    <location>
        <begin position="1"/>
        <end position="21"/>
    </location>
</feature>
<feature type="non-terminal residue" evidence="2">
    <location>
        <position position="79"/>
    </location>
</feature>
<name>A0A8T9BY01_9HELO</name>
<dbReference type="AlphaFoldDB" id="A0A8T9BY01"/>
<evidence type="ECO:0000313" key="2">
    <source>
        <dbReference type="EMBL" id="TVY71210.1"/>
    </source>
</evidence>
<evidence type="ECO:0000313" key="3">
    <source>
        <dbReference type="Proteomes" id="UP000469558"/>
    </source>
</evidence>
<comment type="caution">
    <text evidence="2">The sequence shown here is derived from an EMBL/GenBank/DDBJ whole genome shotgun (WGS) entry which is preliminary data.</text>
</comment>
<feature type="non-terminal residue" evidence="2">
    <location>
        <position position="1"/>
    </location>
</feature>
<evidence type="ECO:0000256" key="1">
    <source>
        <dbReference type="SAM" id="MobiDB-lite"/>
    </source>
</evidence>
<protein>
    <submittedName>
        <fullName evidence="2">Uncharacterized protein</fullName>
    </submittedName>
</protein>
<organism evidence="2 3">
    <name type="scientific">Lachnellula suecica</name>
    <dbReference type="NCBI Taxonomy" id="602035"/>
    <lineage>
        <taxon>Eukaryota</taxon>
        <taxon>Fungi</taxon>
        <taxon>Dikarya</taxon>
        <taxon>Ascomycota</taxon>
        <taxon>Pezizomycotina</taxon>
        <taxon>Leotiomycetes</taxon>
        <taxon>Helotiales</taxon>
        <taxon>Lachnaceae</taxon>
        <taxon>Lachnellula</taxon>
    </lineage>
</organism>
<keyword evidence="3" id="KW-1185">Reference proteome</keyword>
<feature type="compositionally biased region" description="Polar residues" evidence="1">
    <location>
        <begin position="28"/>
        <end position="38"/>
    </location>
</feature>
<proteinExistence type="predicted"/>
<reference evidence="2 3" key="1">
    <citation type="submission" date="2018-05" db="EMBL/GenBank/DDBJ databases">
        <title>Genome sequencing and assembly of the regulated plant pathogen Lachnellula willkommii and related sister species for the development of diagnostic species identification markers.</title>
        <authorList>
            <person name="Giroux E."/>
            <person name="Bilodeau G."/>
        </authorList>
    </citation>
    <scope>NUCLEOTIDE SEQUENCE [LARGE SCALE GENOMIC DNA]</scope>
    <source>
        <strain evidence="2 3">CBS 268.59</strain>
    </source>
</reference>